<dbReference type="PANTHER" id="PTHR43877">
    <property type="entry name" value="AMINOALKYLPHOSPHONATE N-ACETYLTRANSFERASE-RELATED-RELATED"/>
    <property type="match status" value="1"/>
</dbReference>
<dbReference type="InterPro" id="IPR050832">
    <property type="entry name" value="Bact_Acetyltransf"/>
</dbReference>
<dbReference type="Proteomes" id="UP000515317">
    <property type="component" value="Chromosome"/>
</dbReference>
<gene>
    <name evidence="4" type="ORF">IZ6_00840</name>
</gene>
<evidence type="ECO:0000313" key="5">
    <source>
        <dbReference type="Proteomes" id="UP000515317"/>
    </source>
</evidence>
<evidence type="ECO:0000259" key="3">
    <source>
        <dbReference type="PROSITE" id="PS51186"/>
    </source>
</evidence>
<name>A0A6S6QKC2_9HYPH</name>
<keyword evidence="1 4" id="KW-0808">Transferase</keyword>
<organism evidence="4 5">
    <name type="scientific">Terrihabitans soli</name>
    <dbReference type="NCBI Taxonomy" id="708113"/>
    <lineage>
        <taxon>Bacteria</taxon>
        <taxon>Pseudomonadati</taxon>
        <taxon>Pseudomonadota</taxon>
        <taxon>Alphaproteobacteria</taxon>
        <taxon>Hyphomicrobiales</taxon>
        <taxon>Terrihabitans</taxon>
    </lineage>
</organism>
<dbReference type="GO" id="GO:0016747">
    <property type="term" value="F:acyltransferase activity, transferring groups other than amino-acyl groups"/>
    <property type="evidence" value="ECO:0007669"/>
    <property type="project" value="InterPro"/>
</dbReference>
<dbReference type="EMBL" id="AP023361">
    <property type="protein sequence ID" value="BCJ89349.1"/>
    <property type="molecule type" value="Genomic_DNA"/>
</dbReference>
<dbReference type="Pfam" id="PF00583">
    <property type="entry name" value="Acetyltransf_1"/>
    <property type="match status" value="1"/>
</dbReference>
<dbReference type="InterPro" id="IPR000182">
    <property type="entry name" value="GNAT_dom"/>
</dbReference>
<keyword evidence="5" id="KW-1185">Reference proteome</keyword>
<keyword evidence="2" id="KW-0012">Acyltransferase</keyword>
<dbReference type="KEGG" id="tso:IZ6_00840"/>
<dbReference type="AlphaFoldDB" id="A0A6S6QKC2"/>
<dbReference type="InterPro" id="IPR016181">
    <property type="entry name" value="Acyl_CoA_acyltransferase"/>
</dbReference>
<dbReference type="CDD" id="cd04301">
    <property type="entry name" value="NAT_SF"/>
    <property type="match status" value="1"/>
</dbReference>
<dbReference type="Gene3D" id="3.40.630.30">
    <property type="match status" value="1"/>
</dbReference>
<evidence type="ECO:0000313" key="4">
    <source>
        <dbReference type="EMBL" id="BCJ89349.1"/>
    </source>
</evidence>
<evidence type="ECO:0000256" key="2">
    <source>
        <dbReference type="ARBA" id="ARBA00023315"/>
    </source>
</evidence>
<dbReference type="PROSITE" id="PS51186">
    <property type="entry name" value="GNAT"/>
    <property type="match status" value="1"/>
</dbReference>
<sequence>MSTLVIDIRPARTSDASAIADAHDEAWRYAYRGIIPGRELERMILRRGAAWWESAITRGSRILVLVAGDDVAGYASYGKNRAGILPVKGEIYELYVRPHFQGIGLGRKLFEACRSELATRGVDGLAVWALTDNDAACDFYRAVGGTAAARGSESFGGVTLDKIAFTWA</sequence>
<reference evidence="4 5" key="1">
    <citation type="submission" date="2020-08" db="EMBL/GenBank/DDBJ databases">
        <title>Genome sequence of Rhizobiales bacterium strain IZ6.</title>
        <authorList>
            <person name="Nakai R."/>
            <person name="Naganuma T."/>
        </authorList>
    </citation>
    <scope>NUCLEOTIDE SEQUENCE [LARGE SCALE GENOMIC DNA]</scope>
    <source>
        <strain evidence="4 5">IZ6</strain>
    </source>
</reference>
<proteinExistence type="predicted"/>
<protein>
    <submittedName>
        <fullName evidence="4">N-acetyltransferase GCN5</fullName>
    </submittedName>
</protein>
<feature type="domain" description="N-acetyltransferase" evidence="3">
    <location>
        <begin position="6"/>
        <end position="168"/>
    </location>
</feature>
<dbReference type="RefSeq" id="WP_222876067.1">
    <property type="nucleotide sequence ID" value="NZ_AP023361.1"/>
</dbReference>
<dbReference type="SUPFAM" id="SSF55729">
    <property type="entry name" value="Acyl-CoA N-acyltransferases (Nat)"/>
    <property type="match status" value="1"/>
</dbReference>
<evidence type="ECO:0000256" key="1">
    <source>
        <dbReference type="ARBA" id="ARBA00022679"/>
    </source>
</evidence>
<accession>A0A6S6QKC2</accession>